<comment type="caution">
    <text evidence="1">The sequence shown here is derived from an EMBL/GenBank/DDBJ whole genome shotgun (WGS) entry which is preliminary data.</text>
</comment>
<name>A0A4P5PB93_9ENTE</name>
<dbReference type="Proteomes" id="UP000290567">
    <property type="component" value="Unassembled WGS sequence"/>
</dbReference>
<dbReference type="EMBL" id="BJCC01000032">
    <property type="protein sequence ID" value="GCF95417.1"/>
    <property type="molecule type" value="Genomic_DNA"/>
</dbReference>
<proteinExistence type="predicted"/>
<protein>
    <submittedName>
        <fullName evidence="1">Uncharacterized protein</fullName>
    </submittedName>
</protein>
<evidence type="ECO:0000313" key="1">
    <source>
        <dbReference type="EMBL" id="GCF95417.1"/>
    </source>
</evidence>
<dbReference type="AlphaFoldDB" id="A0A4P5PB93"/>
<gene>
    <name evidence="1" type="ORF">NRIC_33080</name>
</gene>
<keyword evidence="2" id="KW-1185">Reference proteome</keyword>
<sequence length="65" mass="7669">MASIRKSINSIPPHTQPIDFLRKRQIEEIEKSNYQSKITSVRIDISSKKSISRNIMRKIAYVIFY</sequence>
<accession>A0A4P5PB93</accession>
<organism evidence="1 2">
    <name type="scientific">Enterococcus florum</name>
    <dbReference type="NCBI Taxonomy" id="2480627"/>
    <lineage>
        <taxon>Bacteria</taxon>
        <taxon>Bacillati</taxon>
        <taxon>Bacillota</taxon>
        <taxon>Bacilli</taxon>
        <taxon>Lactobacillales</taxon>
        <taxon>Enterococcaceae</taxon>
        <taxon>Enterococcus</taxon>
    </lineage>
</organism>
<evidence type="ECO:0000313" key="2">
    <source>
        <dbReference type="Proteomes" id="UP000290567"/>
    </source>
</evidence>
<reference evidence="2" key="1">
    <citation type="submission" date="2019-02" db="EMBL/GenBank/DDBJ databases">
        <title>Draft genome sequence of Enterococcus sp. Gos25-1.</title>
        <authorList>
            <person name="Tanaka N."/>
            <person name="Shiwa Y."/>
            <person name="Fujita N."/>
        </authorList>
    </citation>
    <scope>NUCLEOTIDE SEQUENCE [LARGE SCALE GENOMIC DNA]</scope>
    <source>
        <strain evidence="2">Gos25-1</strain>
    </source>
</reference>